<dbReference type="Proteomes" id="UP000652761">
    <property type="component" value="Unassembled WGS sequence"/>
</dbReference>
<dbReference type="AlphaFoldDB" id="A0A843TPP7"/>
<evidence type="ECO:0000313" key="2">
    <source>
        <dbReference type="EMBL" id="MQL71444.1"/>
    </source>
</evidence>
<organism evidence="2 3">
    <name type="scientific">Colocasia esculenta</name>
    <name type="common">Wild taro</name>
    <name type="synonym">Arum esculentum</name>
    <dbReference type="NCBI Taxonomy" id="4460"/>
    <lineage>
        <taxon>Eukaryota</taxon>
        <taxon>Viridiplantae</taxon>
        <taxon>Streptophyta</taxon>
        <taxon>Embryophyta</taxon>
        <taxon>Tracheophyta</taxon>
        <taxon>Spermatophyta</taxon>
        <taxon>Magnoliopsida</taxon>
        <taxon>Liliopsida</taxon>
        <taxon>Araceae</taxon>
        <taxon>Aroideae</taxon>
        <taxon>Colocasieae</taxon>
        <taxon>Colocasia</taxon>
    </lineage>
</organism>
<proteinExistence type="predicted"/>
<evidence type="ECO:0000256" key="1">
    <source>
        <dbReference type="SAM" id="MobiDB-lite"/>
    </source>
</evidence>
<evidence type="ECO:0000313" key="3">
    <source>
        <dbReference type="Proteomes" id="UP000652761"/>
    </source>
</evidence>
<comment type="caution">
    <text evidence="2">The sequence shown here is derived from an EMBL/GenBank/DDBJ whole genome shotgun (WGS) entry which is preliminary data.</text>
</comment>
<reference evidence="2" key="1">
    <citation type="submission" date="2017-07" db="EMBL/GenBank/DDBJ databases">
        <title>Taro Niue Genome Assembly and Annotation.</title>
        <authorList>
            <person name="Atibalentja N."/>
            <person name="Keating K."/>
            <person name="Fields C.J."/>
        </authorList>
    </citation>
    <scope>NUCLEOTIDE SEQUENCE</scope>
    <source>
        <strain evidence="2">Niue_2</strain>
        <tissue evidence="2">Leaf</tissue>
    </source>
</reference>
<gene>
    <name evidence="2" type="ORF">Taro_003763</name>
</gene>
<name>A0A843TPP7_COLES</name>
<sequence>MAVQGIIFKKECTQQQLSILLHYGFKPKVKMKVPKLVRWTPPQFGFSLNVDCACKGNPSPCGGGGSIWLAEYYGIPISTAHSNSLALLVHAYRETNRVADALASYACDRGGQRSVSDSRRLMPRDQLSAPDSRRPLPDGLTVDGDARRSAVRQWCPTTGGLAFSSWPGAES</sequence>
<feature type="region of interest" description="Disordered" evidence="1">
    <location>
        <begin position="110"/>
        <end position="147"/>
    </location>
</feature>
<protein>
    <recommendedName>
        <fullName evidence="4">RNase H type-1 domain-containing protein</fullName>
    </recommendedName>
</protein>
<accession>A0A843TPP7</accession>
<dbReference type="EMBL" id="NMUH01000098">
    <property type="protein sequence ID" value="MQL71444.1"/>
    <property type="molecule type" value="Genomic_DNA"/>
</dbReference>
<keyword evidence="3" id="KW-1185">Reference proteome</keyword>
<evidence type="ECO:0008006" key="4">
    <source>
        <dbReference type="Google" id="ProtNLM"/>
    </source>
</evidence>